<dbReference type="AlphaFoldDB" id="A0A7D9INS9"/>
<dbReference type="GO" id="GO:0008270">
    <property type="term" value="F:zinc ion binding"/>
    <property type="evidence" value="ECO:0007669"/>
    <property type="project" value="UniProtKB-KW"/>
</dbReference>
<dbReference type="PANTHER" id="PTHR47696:SF1">
    <property type="entry name" value="THAP DOMAIN-CONTAINING PROTEIN 2"/>
    <property type="match status" value="1"/>
</dbReference>
<accession>A0A7D9INS9</accession>
<dbReference type="Gene3D" id="6.20.210.20">
    <property type="entry name" value="THAP domain"/>
    <property type="match status" value="1"/>
</dbReference>
<keyword evidence="4" id="KW-0238">DNA-binding</keyword>
<evidence type="ECO:0000256" key="2">
    <source>
        <dbReference type="ARBA" id="ARBA00022771"/>
    </source>
</evidence>
<dbReference type="InterPro" id="IPR026521">
    <property type="entry name" value="THAP2"/>
</dbReference>
<sequence>MGKHRGSQCCAFGCSKRRKFGEKSTDRSNSEGSSDEESFSKRKFARTFHYFPSNPERKKQWIKNIRRDGWLPNNSSVICSDHFKKSNIDRTGLLNVRLKPDAVPTRFKKFPQHLKKVVKKRKLPTPRVESQKVQMVEENKVKDDMPTPDPQEFPVAAPDNEVDEGPPFKKPCLDSVPTKHASTGHASPEHAPPGRASPDHESPRKKILNKREKKITLLKKKLKVSQQKFRCLNKKVKSLEQIIKQLRQDNLISSNCEEMLSQTFSGVPLALMKRVSAKKSGKRSKYTPEMKSFALTLQFYSAKAYEFLRKTFNIALPSQSQIRRWYGKVQADPG</sequence>
<comment type="caution">
    <text evidence="6">The sequence shown here is derived from an EMBL/GenBank/DDBJ whole genome shotgun (WGS) entry which is preliminary data.</text>
</comment>
<evidence type="ECO:0000256" key="3">
    <source>
        <dbReference type="ARBA" id="ARBA00022833"/>
    </source>
</evidence>
<feature type="region of interest" description="Disordered" evidence="5">
    <location>
        <begin position="138"/>
        <end position="211"/>
    </location>
</feature>
<evidence type="ECO:0000313" key="6">
    <source>
        <dbReference type="EMBL" id="CAB4009793.1"/>
    </source>
</evidence>
<dbReference type="OrthoDB" id="5987038at2759"/>
<keyword evidence="7" id="KW-1185">Reference proteome</keyword>
<proteinExistence type="predicted"/>
<organism evidence="6 7">
    <name type="scientific">Paramuricea clavata</name>
    <name type="common">Red gorgonian</name>
    <name type="synonym">Violescent sea-whip</name>
    <dbReference type="NCBI Taxonomy" id="317549"/>
    <lineage>
        <taxon>Eukaryota</taxon>
        <taxon>Metazoa</taxon>
        <taxon>Cnidaria</taxon>
        <taxon>Anthozoa</taxon>
        <taxon>Octocorallia</taxon>
        <taxon>Malacalcyonacea</taxon>
        <taxon>Plexauridae</taxon>
        <taxon>Paramuricea</taxon>
    </lineage>
</organism>
<dbReference type="SMART" id="SM00980">
    <property type="entry name" value="THAP"/>
    <property type="match status" value="1"/>
</dbReference>
<dbReference type="EMBL" id="CACRXK020006575">
    <property type="protein sequence ID" value="CAB4009793.1"/>
    <property type="molecule type" value="Genomic_DNA"/>
</dbReference>
<dbReference type="PANTHER" id="PTHR47696">
    <property type="entry name" value="THAP DOMAIN-CONTAINING PROTEIN 2"/>
    <property type="match status" value="1"/>
</dbReference>
<dbReference type="SUPFAM" id="SSF57716">
    <property type="entry name" value="Glucocorticoid receptor-like (DNA-binding domain)"/>
    <property type="match status" value="1"/>
</dbReference>
<feature type="non-terminal residue" evidence="6">
    <location>
        <position position="1"/>
    </location>
</feature>
<evidence type="ECO:0000313" key="7">
    <source>
        <dbReference type="Proteomes" id="UP001152795"/>
    </source>
</evidence>
<dbReference type="Proteomes" id="UP001152795">
    <property type="component" value="Unassembled WGS sequence"/>
</dbReference>
<protein>
    <submittedName>
        <fullName evidence="6">THAP domain-containing 6-like isoform X2</fullName>
    </submittedName>
</protein>
<dbReference type="Pfam" id="PF05485">
    <property type="entry name" value="THAP"/>
    <property type="match status" value="1"/>
</dbReference>
<name>A0A7D9INS9_PARCT</name>
<feature type="region of interest" description="Disordered" evidence="5">
    <location>
        <begin position="18"/>
        <end position="40"/>
    </location>
</feature>
<evidence type="ECO:0000256" key="4">
    <source>
        <dbReference type="ARBA" id="ARBA00023125"/>
    </source>
</evidence>
<keyword evidence="1" id="KW-0479">Metal-binding</keyword>
<dbReference type="PROSITE" id="PS50950">
    <property type="entry name" value="ZF_THAP"/>
    <property type="match status" value="1"/>
</dbReference>
<dbReference type="InterPro" id="IPR006612">
    <property type="entry name" value="THAP_Znf"/>
</dbReference>
<dbReference type="Pfam" id="PF12017">
    <property type="entry name" value="Tnp_P_element"/>
    <property type="match status" value="1"/>
</dbReference>
<dbReference type="InterPro" id="IPR021896">
    <property type="entry name" value="THAP9-like_HTH"/>
</dbReference>
<keyword evidence="2" id="KW-0863">Zinc-finger</keyword>
<evidence type="ECO:0000256" key="1">
    <source>
        <dbReference type="ARBA" id="ARBA00022723"/>
    </source>
</evidence>
<keyword evidence="3" id="KW-0862">Zinc</keyword>
<evidence type="ECO:0000256" key="5">
    <source>
        <dbReference type="SAM" id="MobiDB-lite"/>
    </source>
</evidence>
<gene>
    <name evidence="6" type="ORF">PACLA_8A014111</name>
</gene>
<reference evidence="6" key="1">
    <citation type="submission" date="2020-04" db="EMBL/GenBank/DDBJ databases">
        <authorList>
            <person name="Alioto T."/>
            <person name="Alioto T."/>
            <person name="Gomez Garrido J."/>
        </authorList>
    </citation>
    <scope>NUCLEOTIDE SEQUENCE</scope>
    <source>
        <strain evidence="6">A484AB</strain>
    </source>
</reference>
<dbReference type="InterPro" id="IPR038441">
    <property type="entry name" value="THAP_Znf_sf"/>
</dbReference>
<dbReference type="SMART" id="SM00692">
    <property type="entry name" value="DM3"/>
    <property type="match status" value="1"/>
</dbReference>
<dbReference type="GO" id="GO:0003677">
    <property type="term" value="F:DNA binding"/>
    <property type="evidence" value="ECO:0007669"/>
    <property type="project" value="UniProtKB-UniRule"/>
</dbReference>